<comment type="caution">
    <text evidence="1">The sequence shown here is derived from an EMBL/GenBank/DDBJ whole genome shotgun (WGS) entry which is preliminary data.</text>
</comment>
<evidence type="ECO:0000313" key="2">
    <source>
        <dbReference type="Proteomes" id="UP000294656"/>
    </source>
</evidence>
<reference evidence="1 2" key="1">
    <citation type="submission" date="2019-03" db="EMBL/GenBank/DDBJ databases">
        <title>Genomic Encyclopedia of Type Strains, Phase III (KMG-III): the genomes of soil and plant-associated and newly described type strains.</title>
        <authorList>
            <person name="Whitman W."/>
        </authorList>
    </citation>
    <scope>NUCLEOTIDE SEQUENCE [LARGE SCALE GENOMIC DNA]</scope>
    <source>
        <strain evidence="1 2">CECT 7378</strain>
    </source>
</reference>
<accession>A0A4R6M6S3</accession>
<sequence>MEDASAIHYESSERREAVRVIPNGCSVQFSNNENTFRCMDISVSGVALSLTSDSTTPLPQNGSLTAFIVDRDEIIIGKVIARKIYQQEERSGWAFIQAEERVLTFVEELVLETQKIALRQASLERKKHEEEMLLGITESNELDA</sequence>
<keyword evidence="2" id="KW-1185">Reference proteome</keyword>
<gene>
    <name evidence="1" type="ORF">DFP79_2575</name>
</gene>
<dbReference type="RefSeq" id="WP_133504306.1">
    <property type="nucleotide sequence ID" value="NZ_SNXC01000013.1"/>
</dbReference>
<organism evidence="1 2">
    <name type="scientific">Marinomonas balearica</name>
    <dbReference type="NCBI Taxonomy" id="491947"/>
    <lineage>
        <taxon>Bacteria</taxon>
        <taxon>Pseudomonadati</taxon>
        <taxon>Pseudomonadota</taxon>
        <taxon>Gammaproteobacteria</taxon>
        <taxon>Oceanospirillales</taxon>
        <taxon>Oceanospirillaceae</taxon>
        <taxon>Marinomonas</taxon>
    </lineage>
</organism>
<evidence type="ECO:0008006" key="3">
    <source>
        <dbReference type="Google" id="ProtNLM"/>
    </source>
</evidence>
<name>A0A4R6M6S3_9GAMM</name>
<dbReference type="Proteomes" id="UP000294656">
    <property type="component" value="Unassembled WGS sequence"/>
</dbReference>
<dbReference type="SUPFAM" id="SSF141371">
    <property type="entry name" value="PilZ domain-like"/>
    <property type="match status" value="1"/>
</dbReference>
<dbReference type="EMBL" id="SNXC01000013">
    <property type="protein sequence ID" value="TDO96806.1"/>
    <property type="molecule type" value="Genomic_DNA"/>
</dbReference>
<proteinExistence type="predicted"/>
<protein>
    <recommendedName>
        <fullName evidence="3">PilZ domain-containing protein</fullName>
    </recommendedName>
</protein>
<dbReference type="AlphaFoldDB" id="A0A4R6M6S3"/>
<dbReference type="OrthoDB" id="6106291at2"/>
<evidence type="ECO:0000313" key="1">
    <source>
        <dbReference type="EMBL" id="TDO96806.1"/>
    </source>
</evidence>